<dbReference type="AlphaFoldDB" id="A0AAY4BKY9"/>
<evidence type="ECO:0000256" key="2">
    <source>
        <dbReference type="ARBA" id="ARBA00022729"/>
    </source>
</evidence>
<reference evidence="8 9" key="1">
    <citation type="submission" date="2020-06" db="EMBL/GenBank/DDBJ databases">
        <authorList>
            <consortium name="Wellcome Sanger Institute Data Sharing"/>
        </authorList>
    </citation>
    <scope>NUCLEOTIDE SEQUENCE [LARGE SCALE GENOMIC DNA]</scope>
</reference>
<dbReference type="GO" id="GO:0006508">
    <property type="term" value="P:proteolysis"/>
    <property type="evidence" value="ECO:0007669"/>
    <property type="project" value="UniProtKB-KW"/>
</dbReference>
<dbReference type="GO" id="GO:0004252">
    <property type="term" value="F:serine-type endopeptidase activity"/>
    <property type="evidence" value="ECO:0007669"/>
    <property type="project" value="InterPro"/>
</dbReference>
<dbReference type="PROSITE" id="PS50240">
    <property type="entry name" value="TRYPSIN_DOM"/>
    <property type="match status" value="1"/>
</dbReference>
<reference evidence="8" key="2">
    <citation type="submission" date="2025-08" db="UniProtKB">
        <authorList>
            <consortium name="Ensembl"/>
        </authorList>
    </citation>
    <scope>IDENTIFICATION</scope>
</reference>
<feature type="signal peptide" evidence="6">
    <location>
        <begin position="1"/>
        <end position="17"/>
    </location>
</feature>
<dbReference type="InterPro" id="IPR001314">
    <property type="entry name" value="Peptidase_S1A"/>
</dbReference>
<sequence>MLLALLLLYLTPSGAAGSRIFGGREAKPHSWPYMVSLQVNQAHVCGGVLIRKDLVLTAAHCAQSSPSEVLLGAHNISRMEGSQQRIRISEYHKHSRFPDHTDSRNPRRYFYDIMLLKLGQNATLNEFVKVFRVPNKYKYMEPGTACTTAGWGKRVLGRTTESVLYEASLRLDSNKNCGSKWQSYYNPDHMACSVSDGKEGFCQGDSGGPLVCDSKLYGIVIYTAAQCDDASYPEVYTRVSYFLPWIKEMMRL</sequence>
<dbReference type="Proteomes" id="UP000694580">
    <property type="component" value="Chromosome 9"/>
</dbReference>
<keyword evidence="5" id="KW-1015">Disulfide bond</keyword>
<dbReference type="InterPro" id="IPR043504">
    <property type="entry name" value="Peptidase_S1_PA_chymotrypsin"/>
</dbReference>
<evidence type="ECO:0000256" key="4">
    <source>
        <dbReference type="ARBA" id="ARBA00022825"/>
    </source>
</evidence>
<dbReference type="PROSITE" id="PS00134">
    <property type="entry name" value="TRYPSIN_HIS"/>
    <property type="match status" value="1"/>
</dbReference>
<dbReference type="Gene3D" id="2.40.10.10">
    <property type="entry name" value="Trypsin-like serine proteases"/>
    <property type="match status" value="1"/>
</dbReference>
<evidence type="ECO:0000256" key="1">
    <source>
        <dbReference type="ARBA" id="ARBA00022670"/>
    </source>
</evidence>
<keyword evidence="1" id="KW-0645">Protease</keyword>
<evidence type="ECO:0000256" key="3">
    <source>
        <dbReference type="ARBA" id="ARBA00022801"/>
    </source>
</evidence>
<proteinExistence type="predicted"/>
<evidence type="ECO:0000313" key="9">
    <source>
        <dbReference type="Proteomes" id="UP000694580"/>
    </source>
</evidence>
<dbReference type="InterPro" id="IPR018114">
    <property type="entry name" value="TRYPSIN_HIS"/>
</dbReference>
<dbReference type="Ensembl" id="ENSDCDT00010023677.1">
    <property type="protein sequence ID" value="ENSDCDP00010021568.1"/>
    <property type="gene ID" value="ENSDCDG00010010592.1"/>
</dbReference>
<keyword evidence="9" id="KW-1185">Reference proteome</keyword>
<dbReference type="GeneTree" id="ENSGT00910000144271"/>
<feature type="chain" id="PRO_5044318355" description="Peptidase S1 domain-containing protein" evidence="6">
    <location>
        <begin position="18"/>
        <end position="252"/>
    </location>
</feature>
<evidence type="ECO:0000256" key="5">
    <source>
        <dbReference type="ARBA" id="ARBA00023157"/>
    </source>
</evidence>
<keyword evidence="2 6" id="KW-0732">Signal</keyword>
<keyword evidence="3" id="KW-0378">Hydrolase</keyword>
<name>A0AAY4BKY9_9TELE</name>
<feature type="domain" description="Peptidase S1" evidence="7">
    <location>
        <begin position="20"/>
        <end position="251"/>
    </location>
</feature>
<dbReference type="PANTHER" id="PTHR24271">
    <property type="entry name" value="KALLIKREIN-RELATED"/>
    <property type="match status" value="1"/>
</dbReference>
<dbReference type="InterPro" id="IPR001254">
    <property type="entry name" value="Trypsin_dom"/>
</dbReference>
<dbReference type="PRINTS" id="PR00722">
    <property type="entry name" value="CHYMOTRYPSIN"/>
</dbReference>
<reference evidence="8" key="3">
    <citation type="submission" date="2025-09" db="UniProtKB">
        <authorList>
            <consortium name="Ensembl"/>
        </authorList>
    </citation>
    <scope>IDENTIFICATION</scope>
</reference>
<dbReference type="PANTHER" id="PTHR24271:SF80">
    <property type="entry name" value="GRANZYME 3, TANDEM DUPLICATE 1-RELATED"/>
    <property type="match status" value="1"/>
</dbReference>
<dbReference type="Pfam" id="PF00089">
    <property type="entry name" value="Trypsin"/>
    <property type="match status" value="1"/>
</dbReference>
<dbReference type="SUPFAM" id="SSF50494">
    <property type="entry name" value="Trypsin-like serine proteases"/>
    <property type="match status" value="1"/>
</dbReference>
<dbReference type="InterPro" id="IPR009003">
    <property type="entry name" value="Peptidase_S1_PA"/>
</dbReference>
<dbReference type="CDD" id="cd00190">
    <property type="entry name" value="Tryp_SPc"/>
    <property type="match status" value="1"/>
</dbReference>
<dbReference type="FunFam" id="2.40.10.10:FF:000120">
    <property type="entry name" value="Putative serine protease"/>
    <property type="match status" value="1"/>
</dbReference>
<evidence type="ECO:0000259" key="7">
    <source>
        <dbReference type="PROSITE" id="PS50240"/>
    </source>
</evidence>
<accession>A0AAY4BKY9</accession>
<dbReference type="SMART" id="SM00020">
    <property type="entry name" value="Tryp_SPc"/>
    <property type="match status" value="1"/>
</dbReference>
<evidence type="ECO:0000256" key="6">
    <source>
        <dbReference type="SAM" id="SignalP"/>
    </source>
</evidence>
<evidence type="ECO:0000313" key="8">
    <source>
        <dbReference type="Ensembl" id="ENSDCDP00010021568.1"/>
    </source>
</evidence>
<protein>
    <recommendedName>
        <fullName evidence="7">Peptidase S1 domain-containing protein</fullName>
    </recommendedName>
</protein>
<keyword evidence="4" id="KW-0720">Serine protease</keyword>
<organism evidence="8 9">
    <name type="scientific">Denticeps clupeoides</name>
    <name type="common">denticle herring</name>
    <dbReference type="NCBI Taxonomy" id="299321"/>
    <lineage>
        <taxon>Eukaryota</taxon>
        <taxon>Metazoa</taxon>
        <taxon>Chordata</taxon>
        <taxon>Craniata</taxon>
        <taxon>Vertebrata</taxon>
        <taxon>Euteleostomi</taxon>
        <taxon>Actinopterygii</taxon>
        <taxon>Neopterygii</taxon>
        <taxon>Teleostei</taxon>
        <taxon>Clupei</taxon>
        <taxon>Clupeiformes</taxon>
        <taxon>Denticipitoidei</taxon>
        <taxon>Denticipitidae</taxon>
        <taxon>Denticeps</taxon>
    </lineage>
</organism>